<dbReference type="Gene3D" id="3.30.70.600">
    <property type="entry name" value="Ribosomal protein S10 domain"/>
    <property type="match status" value="1"/>
</dbReference>
<accession>A0A0G0TRN0</accession>
<dbReference type="SMART" id="SM01403">
    <property type="entry name" value="Ribosomal_S10"/>
    <property type="match status" value="1"/>
</dbReference>
<dbReference type="FunFam" id="3.30.70.600:FF:000003">
    <property type="entry name" value="30S ribosomal protein S10"/>
    <property type="match status" value="1"/>
</dbReference>
<evidence type="ECO:0000256" key="1">
    <source>
        <dbReference type="ARBA" id="ARBA00007102"/>
    </source>
</evidence>
<dbReference type="InterPro" id="IPR036838">
    <property type="entry name" value="Ribosomal_uS10_dom_sf"/>
</dbReference>
<gene>
    <name evidence="4" type="primary">rpsJ</name>
    <name evidence="6" type="ORF">UU24_C0005G0036</name>
</gene>
<evidence type="ECO:0000313" key="6">
    <source>
        <dbReference type="EMBL" id="KKR79618.1"/>
    </source>
</evidence>
<comment type="caution">
    <text evidence="6">The sequence shown here is derived from an EMBL/GenBank/DDBJ whole genome shotgun (WGS) entry which is preliminary data.</text>
</comment>
<dbReference type="AlphaFoldDB" id="A0A0G0TRN0"/>
<dbReference type="Proteomes" id="UP000034749">
    <property type="component" value="Unassembled WGS sequence"/>
</dbReference>
<name>A0A0G0TRN0_9BACT</name>
<reference evidence="6 7" key="1">
    <citation type="journal article" date="2015" name="Nature">
        <title>rRNA introns, odd ribosomes, and small enigmatic genomes across a large radiation of phyla.</title>
        <authorList>
            <person name="Brown C.T."/>
            <person name="Hug L.A."/>
            <person name="Thomas B.C."/>
            <person name="Sharon I."/>
            <person name="Castelle C.J."/>
            <person name="Singh A."/>
            <person name="Wilkins M.J."/>
            <person name="Williams K.H."/>
            <person name="Banfield J.F."/>
        </authorList>
    </citation>
    <scope>NUCLEOTIDE SEQUENCE [LARGE SCALE GENOMIC DNA]</scope>
</reference>
<evidence type="ECO:0000313" key="7">
    <source>
        <dbReference type="Proteomes" id="UP000034749"/>
    </source>
</evidence>
<dbReference type="InterPro" id="IPR018268">
    <property type="entry name" value="Ribosomal_uS10_CS"/>
</dbReference>
<evidence type="ECO:0000256" key="4">
    <source>
        <dbReference type="HAMAP-Rule" id="MF_00508"/>
    </source>
</evidence>
<dbReference type="NCBIfam" id="TIGR01049">
    <property type="entry name" value="rpsJ_bact"/>
    <property type="match status" value="1"/>
</dbReference>
<dbReference type="GO" id="GO:0003735">
    <property type="term" value="F:structural constituent of ribosome"/>
    <property type="evidence" value="ECO:0007669"/>
    <property type="project" value="InterPro"/>
</dbReference>
<comment type="function">
    <text evidence="4">Involved in the binding of tRNA to the ribosomes.</text>
</comment>
<keyword evidence="3 4" id="KW-0687">Ribonucleoprotein</keyword>
<dbReference type="InterPro" id="IPR027486">
    <property type="entry name" value="Ribosomal_uS10_dom"/>
</dbReference>
<organism evidence="6 7">
    <name type="scientific">Candidatus Nomurabacteria bacterium GW2011_GWA2_40_9</name>
    <dbReference type="NCBI Taxonomy" id="1618734"/>
    <lineage>
        <taxon>Bacteria</taxon>
        <taxon>Candidatus Nomuraibacteriota</taxon>
    </lineage>
</organism>
<comment type="similarity">
    <text evidence="1 4">Belongs to the universal ribosomal protein uS10 family.</text>
</comment>
<dbReference type="GO" id="GO:0006412">
    <property type="term" value="P:translation"/>
    <property type="evidence" value="ECO:0007669"/>
    <property type="project" value="UniProtKB-UniRule"/>
</dbReference>
<comment type="subunit">
    <text evidence="4">Part of the 30S ribosomal subunit.</text>
</comment>
<evidence type="ECO:0000256" key="3">
    <source>
        <dbReference type="ARBA" id="ARBA00023274"/>
    </source>
</evidence>
<dbReference type="PANTHER" id="PTHR11700">
    <property type="entry name" value="30S RIBOSOMAL PROTEIN S10 FAMILY MEMBER"/>
    <property type="match status" value="1"/>
</dbReference>
<dbReference type="SUPFAM" id="SSF54999">
    <property type="entry name" value="Ribosomal protein S10"/>
    <property type="match status" value="1"/>
</dbReference>
<evidence type="ECO:0000259" key="5">
    <source>
        <dbReference type="SMART" id="SM01403"/>
    </source>
</evidence>
<proteinExistence type="inferred from homology"/>
<sequence length="159" mass="17873">MSDMWNIFKFMANTETKIKKPARNASSIANAGGTKDTTVKVRTKITKAISKKDKKEDGKVVLRIRVRAYESKILDASVKQIIDTAVRYDAVVVGPVPLPTEIKKYTVNRASFVYKNAREQFEIRVHKRLIDIINPNPKTVEALTNLSLPSGVDIDVKML</sequence>
<dbReference type="PRINTS" id="PR00971">
    <property type="entry name" value="RIBOSOMALS10"/>
</dbReference>
<evidence type="ECO:0000256" key="2">
    <source>
        <dbReference type="ARBA" id="ARBA00022980"/>
    </source>
</evidence>
<dbReference type="Pfam" id="PF00338">
    <property type="entry name" value="Ribosomal_S10"/>
    <property type="match status" value="1"/>
</dbReference>
<protein>
    <recommendedName>
        <fullName evidence="4">Small ribosomal subunit protein uS10</fullName>
    </recommendedName>
</protein>
<dbReference type="GO" id="GO:1990904">
    <property type="term" value="C:ribonucleoprotein complex"/>
    <property type="evidence" value="ECO:0007669"/>
    <property type="project" value="UniProtKB-KW"/>
</dbReference>
<dbReference type="GO" id="GO:0005840">
    <property type="term" value="C:ribosome"/>
    <property type="evidence" value="ECO:0007669"/>
    <property type="project" value="UniProtKB-KW"/>
</dbReference>
<dbReference type="PATRIC" id="fig|1618734.3.peg.187"/>
<feature type="domain" description="Small ribosomal subunit protein uS10" evidence="5">
    <location>
        <begin position="63"/>
        <end position="157"/>
    </location>
</feature>
<dbReference type="GO" id="GO:0000049">
    <property type="term" value="F:tRNA binding"/>
    <property type="evidence" value="ECO:0007669"/>
    <property type="project" value="UniProtKB-UniRule"/>
</dbReference>
<keyword evidence="2 4" id="KW-0689">Ribosomal protein</keyword>
<dbReference type="NCBIfam" id="NF001861">
    <property type="entry name" value="PRK00596.1"/>
    <property type="match status" value="1"/>
</dbReference>
<dbReference type="PROSITE" id="PS00361">
    <property type="entry name" value="RIBOSOMAL_S10"/>
    <property type="match status" value="1"/>
</dbReference>
<dbReference type="HAMAP" id="MF_00508">
    <property type="entry name" value="Ribosomal_uS10"/>
    <property type="match status" value="1"/>
</dbReference>
<dbReference type="EMBL" id="LBZW01000005">
    <property type="protein sequence ID" value="KKR79618.1"/>
    <property type="molecule type" value="Genomic_DNA"/>
</dbReference>
<dbReference type="InterPro" id="IPR001848">
    <property type="entry name" value="Ribosomal_uS10"/>
</dbReference>